<dbReference type="KEGG" id="nli:G3M70_15115"/>
<dbReference type="AlphaFoldDB" id="A0A7T0BYC4"/>
<evidence type="ECO:0000313" key="3">
    <source>
        <dbReference type="Proteomes" id="UP000594688"/>
    </source>
</evidence>
<gene>
    <name evidence="2" type="ORF">G3M70_15115</name>
</gene>
<organism evidence="2 3">
    <name type="scientific">Candidatus Nitronauta litoralis</name>
    <dbReference type="NCBI Taxonomy" id="2705533"/>
    <lineage>
        <taxon>Bacteria</taxon>
        <taxon>Pseudomonadati</taxon>
        <taxon>Nitrospinota/Tectimicrobiota group</taxon>
        <taxon>Nitrospinota</taxon>
        <taxon>Nitrospinia</taxon>
        <taxon>Nitrospinales</taxon>
        <taxon>Nitrospinaceae</taxon>
        <taxon>Candidatus Nitronauta</taxon>
    </lineage>
</organism>
<keyword evidence="1" id="KW-0812">Transmembrane</keyword>
<evidence type="ECO:0000313" key="2">
    <source>
        <dbReference type="EMBL" id="QPJ63132.1"/>
    </source>
</evidence>
<reference evidence="2 3" key="1">
    <citation type="submission" date="2020-02" db="EMBL/GenBank/DDBJ databases">
        <title>Genomic and physiological characterization of two novel Nitrospinaceae genera.</title>
        <authorList>
            <person name="Mueller A.J."/>
            <person name="Jung M.-Y."/>
            <person name="Strachan C.R."/>
            <person name="Herbold C.W."/>
            <person name="Kirkegaard R.H."/>
            <person name="Daims H."/>
        </authorList>
    </citation>
    <scope>NUCLEOTIDE SEQUENCE [LARGE SCALE GENOMIC DNA]</scope>
    <source>
        <strain evidence="2">EB</strain>
    </source>
</reference>
<accession>A0A7T0BYC4</accession>
<evidence type="ECO:0000256" key="1">
    <source>
        <dbReference type="SAM" id="Phobius"/>
    </source>
</evidence>
<name>A0A7T0BYC4_9BACT</name>
<dbReference type="EMBL" id="CP048685">
    <property type="protein sequence ID" value="QPJ63132.1"/>
    <property type="molecule type" value="Genomic_DNA"/>
</dbReference>
<keyword evidence="1" id="KW-0472">Membrane</keyword>
<keyword evidence="1" id="KW-1133">Transmembrane helix</keyword>
<feature type="transmembrane region" description="Helical" evidence="1">
    <location>
        <begin position="40"/>
        <end position="62"/>
    </location>
</feature>
<proteinExistence type="predicted"/>
<protein>
    <submittedName>
        <fullName evidence="2">DUF3108 domain-containing protein</fullName>
    </submittedName>
</protein>
<sequence>MEPIRILIDTTHVFNPFVPIFKSPSVFSTRNPTGFRISDAFLRVLLIGLVWIGTFAPVTGIAETETTQKKGLYKGFKAEGDIRRFEGEQLLFDISFMFFDNAATAHVRFYEKDGRYFSTLKAETKGFVGFVTSQRKHFYKATFDVSKDGRRVLTRKFEREVKIGDDVEKTTHYLDYTNRKHFWFKYNNDKLTEQETEVIPEGKFYDDILASFYNFRNGVYGPLIKGRRYKIDTIPDKSMKDISVYILPEAEEKKIREEQDRPKGDEYLLNVVIPKEIFKTDTGELLFWGSRHFVPLETKVLNYVLLGDLHVKLSKRVQN</sequence>
<dbReference type="Proteomes" id="UP000594688">
    <property type="component" value="Chromosome"/>
</dbReference>